<dbReference type="Pfam" id="PF24570">
    <property type="entry name" value="BACK_BPM_SPOP"/>
    <property type="match status" value="1"/>
</dbReference>
<reference evidence="6" key="3">
    <citation type="submission" date="2022-06" db="UniProtKB">
        <authorList>
            <consortium name="EnsemblPlants"/>
        </authorList>
    </citation>
    <scope>IDENTIFICATION</scope>
</reference>
<dbReference type="Gramene" id="TuG1812G0500004591.01.T01">
    <property type="protein sequence ID" value="TuG1812G0500004591.01.T01.cds379128"/>
    <property type="gene ID" value="TuG1812G0500004591.01"/>
</dbReference>
<organism evidence="6 7">
    <name type="scientific">Triticum urartu</name>
    <name type="common">Red wild einkorn</name>
    <name type="synonym">Crithodium urartu</name>
    <dbReference type="NCBI Taxonomy" id="4572"/>
    <lineage>
        <taxon>Eukaryota</taxon>
        <taxon>Viridiplantae</taxon>
        <taxon>Streptophyta</taxon>
        <taxon>Embryophyta</taxon>
        <taxon>Tracheophyta</taxon>
        <taxon>Spermatophyta</taxon>
        <taxon>Magnoliopsida</taxon>
        <taxon>Liliopsida</taxon>
        <taxon>Poales</taxon>
        <taxon>Poaceae</taxon>
        <taxon>BOP clade</taxon>
        <taxon>Pooideae</taxon>
        <taxon>Triticodae</taxon>
        <taxon>Triticeae</taxon>
        <taxon>Triticinae</taxon>
        <taxon>Triticum</taxon>
    </lineage>
</organism>
<dbReference type="Proteomes" id="UP000015106">
    <property type="component" value="Chromosome 5"/>
</dbReference>
<keyword evidence="7" id="KW-1185">Reference proteome</keyword>
<dbReference type="SMART" id="SM00061">
    <property type="entry name" value="MATH"/>
    <property type="match status" value="1"/>
</dbReference>
<protein>
    <recommendedName>
        <fullName evidence="8">Speckle-type POZ protein-like protein</fullName>
    </recommendedName>
</protein>
<dbReference type="PANTHER" id="PTHR26379:SF492">
    <property type="entry name" value="BTB DOMAIN-CONTAINING PROTEIN"/>
    <property type="match status" value="1"/>
</dbReference>
<dbReference type="KEGG" id="tua:125530341"/>
<comment type="pathway">
    <text evidence="1">Protein modification; protein ubiquitination.</text>
</comment>
<dbReference type="InterPro" id="IPR011333">
    <property type="entry name" value="SKP1/BTB/POZ_sf"/>
</dbReference>
<dbReference type="GeneID" id="125530341"/>
<dbReference type="SUPFAM" id="SSF49599">
    <property type="entry name" value="TRAF domain-like"/>
    <property type="match status" value="1"/>
</dbReference>
<sequence length="355" mass="39012">MAEECKISAAMVSEERSYARSYVLKVDGYSRAKALLKNGEDVASTPFSVGGHDWAVRYYPNGNDDDSTDFISLYLEPKSADAEDVKAKFTFSVLDEDGEPVPSYSCTHPIHTFSSKGDNWGYPNFVKKADLEASVHIRDDCLTIRCDVTVIHGEETTVPLTDLHQHLGDLLNNKDAADLTFQVGGQSFSAHRCVLAARSSVFKAELLGTMEESYAASPIEIRDMEADVFKSLLHFIYTDTVPPVLDVVMAGHLLVAADRYNIGRLKMICEKKLCSHIDSGMVATSLALAEQHGFHALKKACLKYLASPSNLEAMMVSDGYEHLKSSCPSVFKDLVAGILPAELKAAKDIIMTTWK</sequence>
<dbReference type="SMART" id="SM00225">
    <property type="entry name" value="BTB"/>
    <property type="match status" value="1"/>
</dbReference>
<dbReference type="InterPro" id="IPR008974">
    <property type="entry name" value="TRAF-like"/>
</dbReference>
<dbReference type="PROSITE" id="PS50097">
    <property type="entry name" value="BTB"/>
    <property type="match status" value="1"/>
</dbReference>
<dbReference type="InterPro" id="IPR002083">
    <property type="entry name" value="MATH/TRAF_dom"/>
</dbReference>
<dbReference type="Gene3D" id="2.60.210.10">
    <property type="entry name" value="Apoptosis, Tumor Necrosis Factor Receptor Associated Protein 2, Chain A"/>
    <property type="match status" value="1"/>
</dbReference>
<dbReference type="SUPFAM" id="SSF54695">
    <property type="entry name" value="POZ domain"/>
    <property type="match status" value="1"/>
</dbReference>
<evidence type="ECO:0000313" key="5">
    <source>
        <dbReference type="EnsemblPlants" id="TuG1812G0500004591.01.T01.cds379128"/>
    </source>
</evidence>
<evidence type="ECO:0000313" key="7">
    <source>
        <dbReference type="Proteomes" id="UP000015106"/>
    </source>
</evidence>
<dbReference type="Pfam" id="PF00651">
    <property type="entry name" value="BTB"/>
    <property type="match status" value="1"/>
</dbReference>
<dbReference type="PROSITE" id="PS50144">
    <property type="entry name" value="MATH"/>
    <property type="match status" value="1"/>
</dbReference>
<comment type="similarity">
    <text evidence="2">Belongs to the Tdpoz family.</text>
</comment>
<feature type="domain" description="MATH" evidence="4">
    <location>
        <begin position="19"/>
        <end position="148"/>
    </location>
</feature>
<dbReference type="Gene3D" id="1.25.40.420">
    <property type="match status" value="1"/>
</dbReference>
<dbReference type="Gene3D" id="3.30.710.10">
    <property type="entry name" value="Potassium Channel Kv1.1, Chain A"/>
    <property type="match status" value="1"/>
</dbReference>
<dbReference type="InterPro" id="IPR045005">
    <property type="entry name" value="BPM1-6"/>
</dbReference>
<feature type="domain" description="BTB" evidence="3">
    <location>
        <begin position="177"/>
        <end position="241"/>
    </location>
</feature>
<gene>
    <name evidence="6" type="primary">LOC125530341</name>
</gene>
<dbReference type="Gramene" id="TuG1812S0002546100.01.T01">
    <property type="protein sequence ID" value="TuG1812S0002546100.01.T01.s_cds20921"/>
    <property type="gene ID" value="TuG1812S0002546100.01"/>
</dbReference>
<dbReference type="GO" id="GO:0016567">
    <property type="term" value="P:protein ubiquitination"/>
    <property type="evidence" value="ECO:0007669"/>
    <property type="project" value="InterPro"/>
</dbReference>
<dbReference type="EnsemblPlants" id="TuG1812G0500004591.01.T01">
    <property type="protein sequence ID" value="TuG1812G0500004591.01.T01.cds379128"/>
    <property type="gene ID" value="TuG1812G0500004591.01"/>
</dbReference>
<dbReference type="InterPro" id="IPR056423">
    <property type="entry name" value="BACK_BPM_SPOP"/>
</dbReference>
<evidence type="ECO:0000256" key="1">
    <source>
        <dbReference type="ARBA" id="ARBA00004906"/>
    </source>
</evidence>
<name>A0A8R7R9Y6_TRIUA</name>
<dbReference type="EnsemblPlants" id="TuG1812S0002546100.01.T01">
    <property type="protein sequence ID" value="TuG1812S0002546100.01.T01.s_cds20921"/>
    <property type="gene ID" value="TuG1812S0002546100.01"/>
</dbReference>
<dbReference type="Pfam" id="PF22486">
    <property type="entry name" value="MATH_2"/>
    <property type="match status" value="1"/>
</dbReference>
<proteinExistence type="inferred from homology"/>
<reference evidence="5" key="2">
    <citation type="submission" date="2018-03" db="EMBL/GenBank/DDBJ databases">
        <title>The Triticum urartu genome reveals the dynamic nature of wheat genome evolution.</title>
        <authorList>
            <person name="Ling H."/>
            <person name="Ma B."/>
            <person name="Shi X."/>
            <person name="Liu H."/>
            <person name="Dong L."/>
            <person name="Sun H."/>
            <person name="Cao Y."/>
            <person name="Gao Q."/>
            <person name="Zheng S."/>
            <person name="Li Y."/>
            <person name="Yu Y."/>
            <person name="Du H."/>
            <person name="Qi M."/>
            <person name="Li Y."/>
            <person name="Yu H."/>
            <person name="Cui Y."/>
            <person name="Wang N."/>
            <person name="Chen C."/>
            <person name="Wu H."/>
            <person name="Zhao Y."/>
            <person name="Zhang J."/>
            <person name="Li Y."/>
            <person name="Zhou W."/>
            <person name="Zhang B."/>
            <person name="Hu W."/>
            <person name="Eijk M."/>
            <person name="Tang J."/>
            <person name="Witsenboer H."/>
            <person name="Zhao S."/>
            <person name="Li Z."/>
            <person name="Zhang A."/>
            <person name="Wang D."/>
            <person name="Liang C."/>
        </authorList>
    </citation>
    <scope>NUCLEOTIDE SEQUENCE [LARGE SCALE GENOMIC DNA]</scope>
    <source>
        <strain evidence="5">cv. G1812</strain>
    </source>
</reference>
<dbReference type="AlphaFoldDB" id="A0A8R7R9Y6"/>
<dbReference type="CDD" id="cd00121">
    <property type="entry name" value="MATH"/>
    <property type="match status" value="1"/>
</dbReference>
<dbReference type="InterPro" id="IPR000210">
    <property type="entry name" value="BTB/POZ_dom"/>
</dbReference>
<reference evidence="7" key="1">
    <citation type="journal article" date="2013" name="Nature">
        <title>Draft genome of the wheat A-genome progenitor Triticum urartu.</title>
        <authorList>
            <person name="Ling H.Q."/>
            <person name="Zhao S."/>
            <person name="Liu D."/>
            <person name="Wang J."/>
            <person name="Sun H."/>
            <person name="Zhang C."/>
            <person name="Fan H."/>
            <person name="Li D."/>
            <person name="Dong L."/>
            <person name="Tao Y."/>
            <person name="Gao C."/>
            <person name="Wu H."/>
            <person name="Li Y."/>
            <person name="Cui Y."/>
            <person name="Guo X."/>
            <person name="Zheng S."/>
            <person name="Wang B."/>
            <person name="Yu K."/>
            <person name="Liang Q."/>
            <person name="Yang W."/>
            <person name="Lou X."/>
            <person name="Chen J."/>
            <person name="Feng M."/>
            <person name="Jian J."/>
            <person name="Zhang X."/>
            <person name="Luo G."/>
            <person name="Jiang Y."/>
            <person name="Liu J."/>
            <person name="Wang Z."/>
            <person name="Sha Y."/>
            <person name="Zhang B."/>
            <person name="Wu H."/>
            <person name="Tang D."/>
            <person name="Shen Q."/>
            <person name="Xue P."/>
            <person name="Zou S."/>
            <person name="Wang X."/>
            <person name="Liu X."/>
            <person name="Wang F."/>
            <person name="Yang Y."/>
            <person name="An X."/>
            <person name="Dong Z."/>
            <person name="Zhang K."/>
            <person name="Zhang X."/>
            <person name="Luo M.C."/>
            <person name="Dvorak J."/>
            <person name="Tong Y."/>
            <person name="Wang J."/>
            <person name="Yang H."/>
            <person name="Li Z."/>
            <person name="Wang D."/>
            <person name="Zhang A."/>
            <person name="Wang J."/>
        </authorList>
    </citation>
    <scope>NUCLEOTIDE SEQUENCE</scope>
    <source>
        <strain evidence="7">cv. G1812</strain>
    </source>
</reference>
<dbReference type="RefSeq" id="XP_048550697.1">
    <property type="nucleotide sequence ID" value="XM_048694740.1"/>
</dbReference>
<dbReference type="PANTHER" id="PTHR26379">
    <property type="entry name" value="BTB/POZ AND MATH DOMAIN-CONTAINING PROTEIN 1"/>
    <property type="match status" value="1"/>
</dbReference>
<dbReference type="OrthoDB" id="585504at2759"/>
<evidence type="ECO:0008006" key="8">
    <source>
        <dbReference type="Google" id="ProtNLM"/>
    </source>
</evidence>
<evidence type="ECO:0000256" key="2">
    <source>
        <dbReference type="ARBA" id="ARBA00010846"/>
    </source>
</evidence>
<evidence type="ECO:0000313" key="6">
    <source>
        <dbReference type="EnsemblPlants" id="TuG1812S0002546100.01.T01.s_cds20921"/>
    </source>
</evidence>
<evidence type="ECO:0000259" key="3">
    <source>
        <dbReference type="PROSITE" id="PS50097"/>
    </source>
</evidence>
<accession>A0A8R7R9Y6</accession>
<evidence type="ECO:0000259" key="4">
    <source>
        <dbReference type="PROSITE" id="PS50144"/>
    </source>
</evidence>